<accession>A0ABN9WG79</accession>
<reference evidence="3" key="1">
    <citation type="submission" date="2023-10" db="EMBL/GenBank/DDBJ databases">
        <authorList>
            <person name="Chen Y."/>
            <person name="Shah S."/>
            <person name="Dougan E. K."/>
            <person name="Thang M."/>
            <person name="Chan C."/>
        </authorList>
    </citation>
    <scope>NUCLEOTIDE SEQUENCE [LARGE SCALE GENOMIC DNA]</scope>
</reference>
<feature type="compositionally biased region" description="Low complexity" evidence="1">
    <location>
        <begin position="348"/>
        <end position="371"/>
    </location>
</feature>
<comment type="caution">
    <text evidence="3">The sequence shown here is derived from an EMBL/GenBank/DDBJ whole genome shotgun (WGS) entry which is preliminary data.</text>
</comment>
<evidence type="ECO:0000313" key="3">
    <source>
        <dbReference type="EMBL" id="CAK0884194.1"/>
    </source>
</evidence>
<organism evidence="3 4">
    <name type="scientific">Prorocentrum cordatum</name>
    <dbReference type="NCBI Taxonomy" id="2364126"/>
    <lineage>
        <taxon>Eukaryota</taxon>
        <taxon>Sar</taxon>
        <taxon>Alveolata</taxon>
        <taxon>Dinophyceae</taxon>
        <taxon>Prorocentrales</taxon>
        <taxon>Prorocentraceae</taxon>
        <taxon>Prorocentrum</taxon>
    </lineage>
</organism>
<feature type="signal peptide" evidence="2">
    <location>
        <begin position="1"/>
        <end position="19"/>
    </location>
</feature>
<evidence type="ECO:0000256" key="2">
    <source>
        <dbReference type="SAM" id="SignalP"/>
    </source>
</evidence>
<protein>
    <submittedName>
        <fullName evidence="3">Uncharacterized protein</fullName>
    </submittedName>
</protein>
<evidence type="ECO:0000313" key="4">
    <source>
        <dbReference type="Proteomes" id="UP001189429"/>
    </source>
</evidence>
<evidence type="ECO:0000256" key="1">
    <source>
        <dbReference type="SAM" id="MobiDB-lite"/>
    </source>
</evidence>
<dbReference type="EMBL" id="CAUYUJ010018514">
    <property type="protein sequence ID" value="CAK0884194.1"/>
    <property type="molecule type" value="Genomic_DNA"/>
</dbReference>
<gene>
    <name evidence="3" type="ORF">PCOR1329_LOCUS66198</name>
</gene>
<feature type="region of interest" description="Disordered" evidence="1">
    <location>
        <begin position="345"/>
        <end position="406"/>
    </location>
</feature>
<proteinExistence type="predicted"/>
<feature type="region of interest" description="Disordered" evidence="1">
    <location>
        <begin position="236"/>
        <end position="255"/>
    </location>
</feature>
<sequence length="406" mass="44563">MVTLVAVIHVCLQAQEILGLAGGLAEDTCVPLMPPKGFHDVGSLADVILPCASEPDFVNYHEDEEKPINRTRAMKNGEILKAIYGLAPTLNIPGAVIKMAITKIAESKIEDSEWTMSKEEKKDMINTEAEAEGEETEKGCDIGAEVKQTMAKKTKTGLKEDKNAANSAWIQALEKKDIYEYKWHEDENKLARRKVGAKSKIIEYSCQPFRPDGADDLDPAVVTFPDGSQREVPNVLRGSLADDSTDKPKKRGPLWEDGSLRIMRRKDRNEKILHNLLDTNPALDTPNVIMINSGLFPTPEESLNLMIDLAKLYKSGKTREDLDRVKATKIKQLTEAGKKECAVRKRPAAAAATEASTPITANMKRPAAATAAEKEPTKVPKTITEPQSSKLVGLQSKQDNEDGGHG</sequence>
<keyword evidence="4" id="KW-1185">Reference proteome</keyword>
<dbReference type="Proteomes" id="UP001189429">
    <property type="component" value="Unassembled WGS sequence"/>
</dbReference>
<name>A0ABN9WG79_9DINO</name>
<keyword evidence="2" id="KW-0732">Signal</keyword>
<feature type="chain" id="PRO_5046924906" evidence="2">
    <location>
        <begin position="20"/>
        <end position="406"/>
    </location>
</feature>